<evidence type="ECO:0000313" key="1">
    <source>
        <dbReference type="EMBL" id="MFD0724510.1"/>
    </source>
</evidence>
<reference evidence="2" key="1">
    <citation type="journal article" date="2019" name="Int. J. Syst. Evol. Microbiol.">
        <title>The Global Catalogue of Microorganisms (GCM) 10K type strain sequencing project: providing services to taxonomists for standard genome sequencing and annotation.</title>
        <authorList>
            <consortium name="The Broad Institute Genomics Platform"/>
            <consortium name="The Broad Institute Genome Sequencing Center for Infectious Disease"/>
            <person name="Wu L."/>
            <person name="Ma J."/>
        </authorList>
    </citation>
    <scope>NUCLEOTIDE SEQUENCE [LARGE SCALE GENOMIC DNA]</scope>
    <source>
        <strain evidence="2">CCUG 55585</strain>
    </source>
</reference>
<evidence type="ECO:0000313" key="2">
    <source>
        <dbReference type="Proteomes" id="UP001597110"/>
    </source>
</evidence>
<evidence type="ECO:0008006" key="3">
    <source>
        <dbReference type="Google" id="ProtNLM"/>
    </source>
</evidence>
<accession>A0ABW2Y7I3</accession>
<proteinExistence type="predicted"/>
<gene>
    <name evidence="1" type="ORF">ACFQ0E_02745</name>
</gene>
<name>A0ABW2Y7I3_9GAMM</name>
<sequence length="148" mass="16181">MSEPIGVSRMFTFGREHEAKHATARVRDSDQKALVAAVIHAVHDRIDGIGAAAAFQDAIRDAFVMGKSGVWEQAASWLRKCGPSFPETASLWAELGAHGDARVRFRAACLLNDMPDEVRTKLLPALCADRSRKVSEMAYARAEEQSNA</sequence>
<dbReference type="Proteomes" id="UP001597110">
    <property type="component" value="Unassembled WGS sequence"/>
</dbReference>
<protein>
    <recommendedName>
        <fullName evidence="3">HEAT repeat domain-containing protein</fullName>
    </recommendedName>
</protein>
<organism evidence="1 2">
    <name type="scientific">Lysobacter brunescens</name>
    <dbReference type="NCBI Taxonomy" id="262323"/>
    <lineage>
        <taxon>Bacteria</taxon>
        <taxon>Pseudomonadati</taxon>
        <taxon>Pseudomonadota</taxon>
        <taxon>Gammaproteobacteria</taxon>
        <taxon>Lysobacterales</taxon>
        <taxon>Lysobacteraceae</taxon>
        <taxon>Lysobacter</taxon>
    </lineage>
</organism>
<dbReference type="EMBL" id="JBHTIF010000001">
    <property type="protein sequence ID" value="MFD0724510.1"/>
    <property type="molecule type" value="Genomic_DNA"/>
</dbReference>
<comment type="caution">
    <text evidence="1">The sequence shown here is derived from an EMBL/GenBank/DDBJ whole genome shotgun (WGS) entry which is preliminary data.</text>
</comment>
<keyword evidence="2" id="KW-1185">Reference proteome</keyword>